<feature type="compositionally biased region" description="Acidic residues" evidence="1">
    <location>
        <begin position="354"/>
        <end position="367"/>
    </location>
</feature>
<proteinExistence type="predicted"/>
<feature type="compositionally biased region" description="Acidic residues" evidence="1">
    <location>
        <begin position="94"/>
        <end position="115"/>
    </location>
</feature>
<protein>
    <submittedName>
        <fullName evidence="2">Translocated promoter region, nuclear basket protein</fullName>
    </submittedName>
</protein>
<feature type="compositionally biased region" description="Low complexity" evidence="1">
    <location>
        <begin position="368"/>
        <end position="378"/>
    </location>
</feature>
<dbReference type="PANTHER" id="PTHR18898">
    <property type="entry name" value="NUCLEOPROTEIN TPR-RELATED"/>
    <property type="match status" value="1"/>
</dbReference>
<evidence type="ECO:0000256" key="1">
    <source>
        <dbReference type="SAM" id="MobiDB-lite"/>
    </source>
</evidence>
<feature type="compositionally biased region" description="Low complexity" evidence="1">
    <location>
        <begin position="340"/>
        <end position="353"/>
    </location>
</feature>
<name>A0A452V9A3_URSMA</name>
<reference evidence="2" key="1">
    <citation type="submission" date="2019-03" db="UniProtKB">
        <authorList>
            <consortium name="Ensembl"/>
        </authorList>
    </citation>
    <scope>IDENTIFICATION</scope>
</reference>
<feature type="compositionally biased region" description="Polar residues" evidence="1">
    <location>
        <begin position="123"/>
        <end position="160"/>
    </location>
</feature>
<dbReference type="AlphaFoldDB" id="A0A452V9A3"/>
<feature type="compositionally biased region" description="Low complexity" evidence="1">
    <location>
        <begin position="19"/>
        <end position="31"/>
    </location>
</feature>
<dbReference type="GeneTree" id="ENSGT00730000111014"/>
<feature type="compositionally biased region" description="Polar residues" evidence="1">
    <location>
        <begin position="322"/>
        <end position="339"/>
    </location>
</feature>
<organism evidence="2">
    <name type="scientific">Ursus maritimus</name>
    <name type="common">Polar bear</name>
    <name type="synonym">Thalarctos maritimus</name>
    <dbReference type="NCBI Taxonomy" id="29073"/>
    <lineage>
        <taxon>Eukaryota</taxon>
        <taxon>Metazoa</taxon>
        <taxon>Chordata</taxon>
        <taxon>Craniata</taxon>
        <taxon>Vertebrata</taxon>
        <taxon>Euteleostomi</taxon>
        <taxon>Mammalia</taxon>
        <taxon>Eutheria</taxon>
        <taxon>Laurasiatheria</taxon>
        <taxon>Carnivora</taxon>
        <taxon>Caniformia</taxon>
        <taxon>Ursidae</taxon>
        <taxon>Ursus</taxon>
    </lineage>
</organism>
<dbReference type="GO" id="GO:0006406">
    <property type="term" value="P:mRNA export from nucleus"/>
    <property type="evidence" value="ECO:0007669"/>
    <property type="project" value="TreeGrafter"/>
</dbReference>
<dbReference type="GO" id="GO:0017056">
    <property type="term" value="F:structural constituent of nuclear pore"/>
    <property type="evidence" value="ECO:0007669"/>
    <property type="project" value="TreeGrafter"/>
</dbReference>
<evidence type="ECO:0000313" key="2">
    <source>
        <dbReference type="Ensembl" id="ENSUMAP00000030166"/>
    </source>
</evidence>
<accession>A0A452V9A3</accession>
<dbReference type="PANTHER" id="PTHR18898:SF2">
    <property type="entry name" value="NUCLEOPROTEIN TPR"/>
    <property type="match status" value="1"/>
</dbReference>
<feature type="compositionally biased region" description="Low complexity" evidence="1">
    <location>
        <begin position="395"/>
        <end position="407"/>
    </location>
</feature>
<feature type="region of interest" description="Disordered" evidence="1">
    <location>
        <begin position="1"/>
        <end position="210"/>
    </location>
</feature>
<gene>
    <name evidence="2" type="primary">TPR</name>
</gene>
<feature type="compositionally biased region" description="Acidic residues" evidence="1">
    <location>
        <begin position="42"/>
        <end position="84"/>
    </location>
</feature>
<feature type="compositionally biased region" description="Acidic residues" evidence="1">
    <location>
        <begin position="380"/>
        <end position="394"/>
    </location>
</feature>
<sequence length="444" mass="47559">MEDSEETSQSLQIDLGPLQSDQQTTTSSQDGQGKGDDVIVIDSDDEEEDDDENDGEHEDYEEDEEDDDDDEDDTGMGDEGEDSNEGTGSADGNDGYEADDAEGGDGTDPGTETEESMGGGESNQRAADSQNSGEGNTGTAESSFSQDISREQQPSSASERQTPRAPQSPRRPPHPLPPRLTIHAPPQELGPPVQRIQMTRRQSVGRGLQLTPGIGGMQQHFFDDEDRTVPSTPTLVVPHRTDGFAEAIHSPQVAGVPRFRFGPPEDMPQTSSSHSDLGQLASQGGLGMYETPLFLAHEEESGGRSVPTTPLQVAAPVTVFTESTTSDASEHASQSVPMVTTSTGTLSTTNETATGDDGDEVFVEAESEGISSEAGLEIDSQQEEEPVQASDESDLPSTSQDPPSSSSVGKFLLFTNIPRFRSHIYLGTASNFKCLQIYFIMKYE</sequence>
<dbReference type="Ensembl" id="ENSUMAT00000035652.1">
    <property type="protein sequence ID" value="ENSUMAP00000030166.1"/>
    <property type="gene ID" value="ENSUMAG00000020898.1"/>
</dbReference>
<dbReference type="GO" id="GO:0005643">
    <property type="term" value="C:nuclear pore"/>
    <property type="evidence" value="ECO:0007669"/>
    <property type="project" value="TreeGrafter"/>
</dbReference>
<feature type="region of interest" description="Disordered" evidence="1">
    <location>
        <begin position="322"/>
        <end position="407"/>
    </location>
</feature>
<dbReference type="GO" id="GO:1901673">
    <property type="term" value="P:regulation of mitotic spindle assembly"/>
    <property type="evidence" value="ECO:0007669"/>
    <property type="project" value="TreeGrafter"/>
</dbReference>